<keyword evidence="2" id="KW-1185">Reference proteome</keyword>
<evidence type="ECO:0000313" key="1">
    <source>
        <dbReference type="EMBL" id="KQL18820.1"/>
    </source>
</evidence>
<comment type="caution">
    <text evidence="1">The sequence shown here is derived from an EMBL/GenBank/DDBJ whole genome shotgun (WGS) entry which is preliminary data.</text>
</comment>
<evidence type="ECO:0000313" key="2">
    <source>
        <dbReference type="Proteomes" id="UP000050996"/>
    </source>
</evidence>
<gene>
    <name evidence="1" type="ORF">AN957_09710</name>
</gene>
<accession>A0A0Q3SH62</accession>
<name>A0A0Q3SH62_9BACI</name>
<reference evidence="1 2" key="1">
    <citation type="submission" date="2015-09" db="EMBL/GenBank/DDBJ databases">
        <title>Genome sequencing project for genomic taxonomy and phylogenomics of Bacillus-like bacteria.</title>
        <authorList>
            <person name="Liu B."/>
            <person name="Wang J."/>
            <person name="Zhu Y."/>
            <person name="Liu G."/>
            <person name="Chen Q."/>
            <person name="Chen Z."/>
            <person name="Lan J."/>
            <person name="Che J."/>
            <person name="Ge C."/>
            <person name="Shi H."/>
            <person name="Pan Z."/>
            <person name="Liu X."/>
        </authorList>
    </citation>
    <scope>NUCLEOTIDE SEQUENCE [LARGE SCALE GENOMIC DNA]</scope>
    <source>
        <strain evidence="1 2">FJAT-18043</strain>
    </source>
</reference>
<protein>
    <submittedName>
        <fullName evidence="1">Uncharacterized protein</fullName>
    </submittedName>
</protein>
<proteinExistence type="predicted"/>
<dbReference type="EMBL" id="LJIX01000006">
    <property type="protein sequence ID" value="KQL18820.1"/>
    <property type="molecule type" value="Genomic_DNA"/>
</dbReference>
<dbReference type="Proteomes" id="UP000050996">
    <property type="component" value="Unassembled WGS sequence"/>
</dbReference>
<dbReference type="PATRIC" id="fig|1637975.4.peg.1720"/>
<organism evidence="1 2">
    <name type="scientific">Cytobacillus solani</name>
    <dbReference type="NCBI Taxonomy" id="1637975"/>
    <lineage>
        <taxon>Bacteria</taxon>
        <taxon>Bacillati</taxon>
        <taxon>Bacillota</taxon>
        <taxon>Bacilli</taxon>
        <taxon>Bacillales</taxon>
        <taxon>Bacillaceae</taxon>
        <taxon>Cytobacillus</taxon>
    </lineage>
</organism>
<dbReference type="RefSeq" id="WP_056683757.1">
    <property type="nucleotide sequence ID" value="NZ_LJIX01000006.1"/>
</dbReference>
<dbReference type="AlphaFoldDB" id="A0A0Q3SH62"/>
<sequence>MKVTLSGHAKQRIKERFKIGNQTPEQWVENMLSKAMYCGVGVDDDGNESRVYSFRGASFFLAIKADVVKSVIPPRKSDRKRYRDAVTRVIAEELARVNDTISQQIESIQTFVDELIEEIEYLNDCLKRTRSLPKKLAIKGRIKAVEERVNELPEEAHELKRELTRYARGAAAYL</sequence>